<evidence type="ECO:0000313" key="2">
    <source>
        <dbReference type="EMBL" id="GIP17147.1"/>
    </source>
</evidence>
<gene>
    <name evidence="2" type="ORF">J40TS1_27890</name>
</gene>
<comment type="caution">
    <text evidence="2">The sequence shown here is derived from an EMBL/GenBank/DDBJ whole genome shotgun (WGS) entry which is preliminary data.</text>
</comment>
<sequence length="139" mass="15121">MKNIMLVAFSICLLFLTGCSQNKAATAAAEVKPIQVFYTSTIDNIDRLEILRSDGARKNSTNSAAIAAWLEQIGKLEVTTEPDPEESSGVLFSITCYENNEVVLSLAPQAINGTTILVNEELVDAMHALWDSGNLIEMK</sequence>
<evidence type="ECO:0000313" key="3">
    <source>
        <dbReference type="Proteomes" id="UP000683139"/>
    </source>
</evidence>
<accession>A0A919YMF6</accession>
<dbReference type="RefSeq" id="WP_213516100.1">
    <property type="nucleotide sequence ID" value="NZ_BOSE01000004.1"/>
</dbReference>
<keyword evidence="3" id="KW-1185">Reference proteome</keyword>
<organism evidence="2 3">
    <name type="scientific">Paenibacillus montaniterrae</name>
    <dbReference type="NCBI Taxonomy" id="429341"/>
    <lineage>
        <taxon>Bacteria</taxon>
        <taxon>Bacillati</taxon>
        <taxon>Bacillota</taxon>
        <taxon>Bacilli</taxon>
        <taxon>Bacillales</taxon>
        <taxon>Paenibacillaceae</taxon>
        <taxon>Paenibacillus</taxon>
    </lineage>
</organism>
<evidence type="ECO:0000256" key="1">
    <source>
        <dbReference type="SAM" id="SignalP"/>
    </source>
</evidence>
<feature type="chain" id="PRO_5037410749" evidence="1">
    <location>
        <begin position="25"/>
        <end position="139"/>
    </location>
</feature>
<dbReference type="Proteomes" id="UP000683139">
    <property type="component" value="Unassembled WGS sequence"/>
</dbReference>
<proteinExistence type="predicted"/>
<feature type="signal peptide" evidence="1">
    <location>
        <begin position="1"/>
        <end position="24"/>
    </location>
</feature>
<keyword evidence="1" id="KW-0732">Signal</keyword>
<protein>
    <submittedName>
        <fullName evidence="2">Uncharacterized protein</fullName>
    </submittedName>
</protein>
<name>A0A919YMF6_9BACL</name>
<reference evidence="2" key="1">
    <citation type="submission" date="2021-03" db="EMBL/GenBank/DDBJ databases">
        <title>Antimicrobial resistance genes in bacteria isolated from Japanese honey, and their potential for conferring macrolide and lincosamide resistance in the American foulbrood pathogen Paenibacillus larvae.</title>
        <authorList>
            <person name="Okamoto M."/>
            <person name="Kumagai M."/>
            <person name="Kanamori H."/>
            <person name="Takamatsu D."/>
        </authorList>
    </citation>
    <scope>NUCLEOTIDE SEQUENCE</scope>
    <source>
        <strain evidence="2">J40TS1</strain>
    </source>
</reference>
<dbReference type="AlphaFoldDB" id="A0A919YMF6"/>
<dbReference type="PROSITE" id="PS51257">
    <property type="entry name" value="PROKAR_LIPOPROTEIN"/>
    <property type="match status" value="1"/>
</dbReference>
<dbReference type="EMBL" id="BOSE01000004">
    <property type="protein sequence ID" value="GIP17147.1"/>
    <property type="molecule type" value="Genomic_DNA"/>
</dbReference>